<evidence type="ECO:0000313" key="4">
    <source>
        <dbReference type="EMBL" id="ESK85474.1"/>
    </source>
</evidence>
<dbReference type="PANTHER" id="PTHR11800">
    <property type="entry name" value="DNA-DIRECTED RNA POLYMERASE"/>
    <property type="match status" value="1"/>
</dbReference>
<evidence type="ECO:0000259" key="3">
    <source>
        <dbReference type="SMART" id="SM00662"/>
    </source>
</evidence>
<dbReference type="Gene3D" id="2.170.120.12">
    <property type="entry name" value="DNA-directed RNA polymerase, insert domain"/>
    <property type="match status" value="1"/>
</dbReference>
<dbReference type="GO" id="GO:0003899">
    <property type="term" value="F:DNA-directed RNA polymerase activity"/>
    <property type="evidence" value="ECO:0007669"/>
    <property type="project" value="InterPro"/>
</dbReference>
<feature type="domain" description="DNA-directed RNA polymerase RpoA/D/Rpb3-type" evidence="3">
    <location>
        <begin position="64"/>
        <end position="346"/>
    </location>
</feature>
<dbReference type="SUPFAM" id="SSF55257">
    <property type="entry name" value="RBP11-like subunits of RNA polymerase"/>
    <property type="match status" value="1"/>
</dbReference>
<dbReference type="GO" id="GO:0006351">
    <property type="term" value="P:DNA-templated transcription"/>
    <property type="evidence" value="ECO:0007669"/>
    <property type="project" value="InterPro"/>
</dbReference>
<dbReference type="InterPro" id="IPR011263">
    <property type="entry name" value="DNA-dir_RNA_pol_RpoA/D/Rpb3"/>
</dbReference>
<dbReference type="HOGENOM" id="CLU_038421_0_1_1"/>
<protein>
    <submittedName>
        <fullName evidence="4">Dna-directed rna polymerases i and iii subunit rpac1</fullName>
    </submittedName>
</protein>
<dbReference type="HAMAP" id="MF_00320">
    <property type="entry name" value="RNApol_arch_Rpo3"/>
    <property type="match status" value="1"/>
</dbReference>
<dbReference type="GO" id="GO:0005736">
    <property type="term" value="C:RNA polymerase I complex"/>
    <property type="evidence" value="ECO:0007669"/>
    <property type="project" value="TreeGrafter"/>
</dbReference>
<dbReference type="AlphaFoldDB" id="V2Y1G5"/>
<keyword evidence="5" id="KW-1185">Reference proteome</keyword>
<dbReference type="Gene3D" id="3.30.1360.10">
    <property type="entry name" value="RNA polymerase, RBP11-like subunit"/>
    <property type="match status" value="1"/>
</dbReference>
<accession>V2Y1G5</accession>
<dbReference type="CDD" id="cd07032">
    <property type="entry name" value="RNAP_I_II_AC40"/>
    <property type="match status" value="1"/>
</dbReference>
<evidence type="ECO:0000313" key="5">
    <source>
        <dbReference type="Proteomes" id="UP000017559"/>
    </source>
</evidence>
<organism evidence="4 5">
    <name type="scientific">Moniliophthora roreri (strain MCA 2997)</name>
    <name type="common">Cocoa frosty pod rot fungus</name>
    <name type="synonym">Crinipellis roreri</name>
    <dbReference type="NCBI Taxonomy" id="1381753"/>
    <lineage>
        <taxon>Eukaryota</taxon>
        <taxon>Fungi</taxon>
        <taxon>Dikarya</taxon>
        <taxon>Basidiomycota</taxon>
        <taxon>Agaricomycotina</taxon>
        <taxon>Agaricomycetes</taxon>
        <taxon>Agaricomycetidae</taxon>
        <taxon>Agaricales</taxon>
        <taxon>Marasmiineae</taxon>
        <taxon>Marasmiaceae</taxon>
        <taxon>Moniliophthora</taxon>
    </lineage>
</organism>
<dbReference type="Pfam" id="PF01193">
    <property type="entry name" value="RNA_pol_L"/>
    <property type="match status" value="1"/>
</dbReference>
<dbReference type="InterPro" id="IPR050518">
    <property type="entry name" value="Rpo3/RPB3_RNA_Pol_subunit"/>
</dbReference>
<reference evidence="4 5" key="1">
    <citation type="journal article" date="2014" name="BMC Genomics">
        <title>Genome and secretome analysis of the hemibiotrophic fungal pathogen, Moniliophthora roreri, which causes frosty pod rot disease of cacao: mechanisms of the biotrophic and necrotrophic phases.</title>
        <authorList>
            <person name="Meinhardt L.W."/>
            <person name="Costa G.G.L."/>
            <person name="Thomazella D.P.T."/>
            <person name="Teixeira P.J.P.L."/>
            <person name="Carazzolle M.F."/>
            <person name="Schuster S.C."/>
            <person name="Carlson J.E."/>
            <person name="Guiltinan M.J."/>
            <person name="Mieczkowski P."/>
            <person name="Farmer A."/>
            <person name="Ramaraj T."/>
            <person name="Crozier J."/>
            <person name="Davis R.E."/>
            <person name="Shao J."/>
            <person name="Melnick R.L."/>
            <person name="Pereira G.A.G."/>
            <person name="Bailey B.A."/>
        </authorList>
    </citation>
    <scope>NUCLEOTIDE SEQUENCE [LARGE SCALE GENOMIC DNA]</scope>
    <source>
        <strain evidence="4 5">MCA 2997</strain>
    </source>
</reference>
<dbReference type="EMBL" id="AWSO01001064">
    <property type="protein sequence ID" value="ESK85474.1"/>
    <property type="molecule type" value="Genomic_DNA"/>
</dbReference>
<dbReference type="KEGG" id="mrr:Moror_10137"/>
<dbReference type="SUPFAM" id="SSF56553">
    <property type="entry name" value="Insert subdomain of RNA polymerase alpha subunit"/>
    <property type="match status" value="1"/>
</dbReference>
<dbReference type="PROSITE" id="PS00446">
    <property type="entry name" value="RNA_POL_D_30KD"/>
    <property type="match status" value="1"/>
</dbReference>
<evidence type="ECO:0000256" key="2">
    <source>
        <dbReference type="ARBA" id="ARBA00023163"/>
    </source>
</evidence>
<dbReference type="InterPro" id="IPR036643">
    <property type="entry name" value="RNApol_insert_sf"/>
</dbReference>
<keyword evidence="2" id="KW-0804">Transcription</keyword>
<dbReference type="Proteomes" id="UP000017559">
    <property type="component" value="Unassembled WGS sequence"/>
</dbReference>
<dbReference type="PANTHER" id="PTHR11800:SF13">
    <property type="entry name" value="DNA-DIRECTED RNA POLYMERASES I AND III SUBUNIT RPAC1"/>
    <property type="match status" value="1"/>
</dbReference>
<dbReference type="GO" id="GO:0046983">
    <property type="term" value="F:protein dimerization activity"/>
    <property type="evidence" value="ECO:0007669"/>
    <property type="project" value="InterPro"/>
</dbReference>
<dbReference type="InterPro" id="IPR036603">
    <property type="entry name" value="RBP11-like"/>
</dbReference>
<sequence length="363" mass="41133">MSASSLHDITSSRLVKVTLERAKDVSSTDYPGHHADASAEEYSWDLQRFTKNLRVEVKRLSNRTTEFDLVGVDASIANAFRRILLAEVPTVAIERVYVWDNTSVIQDEVLAHRLGLIPLNIDPSLMDFRGPDDPPTDRNTMVFKADFYCQKNPAFKPTPNTTPKPKEMYINHEFLAEHLVWHPAGEQESAIEDGPRPGPTNGKIVLAKLRPGQGVNLEVHAVKGVGKDHAKFNPVATASYRLHPYIKITKPIPTHRAEEFKKCFSPDVVKINPRTKEASIDLRGMRNDTMSREVLRDPEFKDCAELRRIRDWFIFSVETESAYKPEMLMNEAIRVMRSKIEVIKRAAEVLRDQGDGDVTMGDT</sequence>
<dbReference type="SMART" id="SM00662">
    <property type="entry name" value="RPOLD"/>
    <property type="match status" value="1"/>
</dbReference>
<proteinExistence type="inferred from homology"/>
<dbReference type="GO" id="GO:0003677">
    <property type="term" value="F:DNA binding"/>
    <property type="evidence" value="ECO:0007669"/>
    <property type="project" value="InterPro"/>
</dbReference>
<dbReference type="InterPro" id="IPR022842">
    <property type="entry name" value="RNAP_Rpo3/Rpb3/RPAC1"/>
</dbReference>
<dbReference type="OrthoDB" id="270173at2759"/>
<evidence type="ECO:0000256" key="1">
    <source>
        <dbReference type="ARBA" id="ARBA00022478"/>
    </source>
</evidence>
<name>V2Y1G5_MONRO</name>
<gene>
    <name evidence="4" type="ORF">Moror_10137</name>
</gene>
<dbReference type="InterPro" id="IPR001514">
    <property type="entry name" value="DNA-dir_RNA_pol_30-40kDasu_CS"/>
</dbReference>
<dbReference type="STRING" id="1381753.V2Y1G5"/>
<dbReference type="GO" id="GO:0055029">
    <property type="term" value="C:nuclear DNA-directed RNA polymerase complex"/>
    <property type="evidence" value="ECO:0007669"/>
    <property type="project" value="UniProtKB-ARBA"/>
</dbReference>
<comment type="caution">
    <text evidence="4">The sequence shown here is derived from an EMBL/GenBank/DDBJ whole genome shotgun (WGS) entry which is preliminary data.</text>
</comment>
<dbReference type="GO" id="GO:0005666">
    <property type="term" value="C:RNA polymerase III complex"/>
    <property type="evidence" value="ECO:0007669"/>
    <property type="project" value="TreeGrafter"/>
</dbReference>
<keyword evidence="1 4" id="KW-0240">DNA-directed RNA polymerase</keyword>
<dbReference type="InterPro" id="IPR033901">
    <property type="entry name" value="RNAPI/III_AC40"/>
</dbReference>